<dbReference type="AlphaFoldDB" id="A0A2P6TLZ3"/>
<feature type="transmembrane region" description="Helical" evidence="1">
    <location>
        <begin position="291"/>
        <end position="310"/>
    </location>
</feature>
<keyword evidence="3" id="KW-1185">Reference proteome</keyword>
<keyword evidence="1" id="KW-0812">Transmembrane</keyword>
<dbReference type="OrthoDB" id="10321498at2759"/>
<name>A0A2P6TLZ3_CHLSO</name>
<proteinExistence type="predicted"/>
<dbReference type="Proteomes" id="UP000239899">
    <property type="component" value="Unassembled WGS sequence"/>
</dbReference>
<gene>
    <name evidence="2" type="ORF">C2E21_6101</name>
</gene>
<organism evidence="2 3">
    <name type="scientific">Chlorella sorokiniana</name>
    <name type="common">Freshwater green alga</name>
    <dbReference type="NCBI Taxonomy" id="3076"/>
    <lineage>
        <taxon>Eukaryota</taxon>
        <taxon>Viridiplantae</taxon>
        <taxon>Chlorophyta</taxon>
        <taxon>core chlorophytes</taxon>
        <taxon>Trebouxiophyceae</taxon>
        <taxon>Chlorellales</taxon>
        <taxon>Chlorellaceae</taxon>
        <taxon>Chlorella clade</taxon>
        <taxon>Chlorella</taxon>
    </lineage>
</organism>
<sequence>MSLLGTPNLPFWQRFNLTYSASLSVIIDTITMAVTAIYWARVGLAASPALQVFLAIHMLGCSVELAWRWQCGKASDGGSYARYRELPSLVMRVNDALLGPMVLWPRALLDRLPAADGSSAKAGTWAVASAATRHAALLLFGSATTGQALSWAKPLRLCLAVPIHLLMTVNMARRFPTVCAAACLSTPAAQQRTSAAFRLLGALRYDMVRPLGSEAQPKLSAQSECIVVLTYLELTLGCLLPALIQAAAETRLYVVHCAERRRAGLPRECGWQARVHDELAELAQELSWPQIAVLLWVVLGIAFDLSLLAAK</sequence>
<evidence type="ECO:0000256" key="1">
    <source>
        <dbReference type="SAM" id="Phobius"/>
    </source>
</evidence>
<keyword evidence="1" id="KW-0472">Membrane</keyword>
<evidence type="ECO:0000313" key="2">
    <source>
        <dbReference type="EMBL" id="PRW45353.1"/>
    </source>
</evidence>
<dbReference type="EMBL" id="LHPG02000011">
    <property type="protein sequence ID" value="PRW45353.1"/>
    <property type="molecule type" value="Genomic_DNA"/>
</dbReference>
<comment type="caution">
    <text evidence="2">The sequence shown here is derived from an EMBL/GenBank/DDBJ whole genome shotgun (WGS) entry which is preliminary data.</text>
</comment>
<keyword evidence="1" id="KW-1133">Transmembrane helix</keyword>
<reference evidence="2 3" key="1">
    <citation type="journal article" date="2018" name="Plant J.">
        <title>Genome sequences of Chlorella sorokiniana UTEX 1602 and Micractinium conductrix SAG 241.80: implications to maltose excretion by a green alga.</title>
        <authorList>
            <person name="Arriola M.B."/>
            <person name="Velmurugan N."/>
            <person name="Zhang Y."/>
            <person name="Plunkett M.H."/>
            <person name="Hondzo H."/>
            <person name="Barney B.M."/>
        </authorList>
    </citation>
    <scope>NUCLEOTIDE SEQUENCE [LARGE SCALE GENOMIC DNA]</scope>
    <source>
        <strain evidence="3">UTEX 1602</strain>
    </source>
</reference>
<evidence type="ECO:0000313" key="3">
    <source>
        <dbReference type="Proteomes" id="UP000239899"/>
    </source>
</evidence>
<accession>A0A2P6TLZ3</accession>
<protein>
    <submittedName>
        <fullName evidence="2">Uncharacterized protein</fullName>
    </submittedName>
</protein>